<dbReference type="SUPFAM" id="SSF54695">
    <property type="entry name" value="POZ domain"/>
    <property type="match status" value="1"/>
</dbReference>
<accession>A0A8X7BBA6</accession>
<gene>
    <name evidence="2" type="ORF">TNCV_1015901</name>
</gene>
<comment type="caution">
    <text evidence="2">The sequence shown here is derived from an EMBL/GenBank/DDBJ whole genome shotgun (WGS) entry which is preliminary data.</text>
</comment>
<name>A0A8X7BBA6_TRICX</name>
<evidence type="ECO:0000259" key="1">
    <source>
        <dbReference type="PROSITE" id="PS50097"/>
    </source>
</evidence>
<dbReference type="InterPro" id="IPR000210">
    <property type="entry name" value="BTB/POZ_dom"/>
</dbReference>
<dbReference type="SMART" id="SM00225">
    <property type="entry name" value="BTB"/>
    <property type="match status" value="1"/>
</dbReference>
<dbReference type="Proteomes" id="UP000887159">
    <property type="component" value="Unassembled WGS sequence"/>
</dbReference>
<feature type="domain" description="BTB" evidence="1">
    <location>
        <begin position="291"/>
        <end position="358"/>
    </location>
</feature>
<dbReference type="AlphaFoldDB" id="A0A8X7BBA6"/>
<protein>
    <submittedName>
        <fullName evidence="2">Speckle-type POZ protein B</fullName>
    </submittedName>
</protein>
<organism evidence="2 3">
    <name type="scientific">Trichonephila clavipes</name>
    <name type="common">Golden silk orbweaver</name>
    <name type="synonym">Nephila clavipes</name>
    <dbReference type="NCBI Taxonomy" id="2585209"/>
    <lineage>
        <taxon>Eukaryota</taxon>
        <taxon>Metazoa</taxon>
        <taxon>Ecdysozoa</taxon>
        <taxon>Arthropoda</taxon>
        <taxon>Chelicerata</taxon>
        <taxon>Arachnida</taxon>
        <taxon>Araneae</taxon>
        <taxon>Araneomorphae</taxon>
        <taxon>Entelegynae</taxon>
        <taxon>Araneoidea</taxon>
        <taxon>Nephilidae</taxon>
        <taxon>Trichonephila</taxon>
    </lineage>
</organism>
<dbReference type="Pfam" id="PF00651">
    <property type="entry name" value="BTB"/>
    <property type="match status" value="1"/>
</dbReference>
<evidence type="ECO:0000313" key="3">
    <source>
        <dbReference type="Proteomes" id="UP000887159"/>
    </source>
</evidence>
<dbReference type="CDD" id="cd18186">
    <property type="entry name" value="BTB_POZ_ZBTB_KLHL-like"/>
    <property type="match status" value="1"/>
</dbReference>
<sequence length="425" mass="49432">MNIEKKNKRFYWKIENFGLYFLTQTEPLESPPFQITGIGPDVSFRLALHKETRRKDARVACFLTVSERSRAPATVKLDGTIILKMANETKKFLLQRAVVPKLAESTLLIETIAWPDTIFSKREFANYSISLLSSLWRSPLFRSRQCSAVTCVEQHIKKHVETLETPFPFSGIRFCKISEGSSKEFIWWYWARTRDKASHDPMLIPLGYRGHGIYLETKNKSNIFRIRKEMQLAFDDRRETIYCFDYFSSDLLDKKRPGLFKNASMVCSKIEAKITFYEEFGSTRKSNRKGCDLIFRCEKKDFPVHKSLPCCKSPVFSTMFENDMKEKKFGIVEMDDTDTLTLNRFIELLYLGTVTDSPINLDSTMALYKIAHKYSISDLIKYSRQSLVHNMDCGNRDEMLQFADLASNCSWRGKTSTYLTQFRSS</sequence>
<dbReference type="PANTHER" id="PTHR46672">
    <property type="entry name" value="OS08G0495500 PROTEIN-RELATED"/>
    <property type="match status" value="1"/>
</dbReference>
<evidence type="ECO:0000313" key="2">
    <source>
        <dbReference type="EMBL" id="GFY24544.1"/>
    </source>
</evidence>
<proteinExistence type="predicted"/>
<dbReference type="EMBL" id="BMAU01021369">
    <property type="protein sequence ID" value="GFY24544.1"/>
    <property type="molecule type" value="Genomic_DNA"/>
</dbReference>
<reference evidence="2" key="1">
    <citation type="submission" date="2020-08" db="EMBL/GenBank/DDBJ databases">
        <title>Multicomponent nature underlies the extraordinary mechanical properties of spider dragline silk.</title>
        <authorList>
            <person name="Kono N."/>
            <person name="Nakamura H."/>
            <person name="Mori M."/>
            <person name="Yoshida Y."/>
            <person name="Ohtoshi R."/>
            <person name="Malay A.D."/>
            <person name="Moran D.A.P."/>
            <person name="Tomita M."/>
            <person name="Numata K."/>
            <person name="Arakawa K."/>
        </authorList>
    </citation>
    <scope>NUCLEOTIDE SEQUENCE</scope>
</reference>
<dbReference type="Gene3D" id="3.30.710.10">
    <property type="entry name" value="Potassium Channel Kv1.1, Chain A"/>
    <property type="match status" value="1"/>
</dbReference>
<dbReference type="PROSITE" id="PS50097">
    <property type="entry name" value="BTB"/>
    <property type="match status" value="1"/>
</dbReference>
<keyword evidence="3" id="KW-1185">Reference proteome</keyword>
<dbReference type="InterPro" id="IPR011333">
    <property type="entry name" value="SKP1/BTB/POZ_sf"/>
</dbReference>
<dbReference type="InterPro" id="IPR044714">
    <property type="entry name" value="AtSIBP1-like"/>
</dbReference>